<dbReference type="Gene3D" id="3.50.50.60">
    <property type="entry name" value="FAD/NAD(P)-binding domain"/>
    <property type="match status" value="1"/>
</dbReference>
<dbReference type="InterPro" id="IPR036188">
    <property type="entry name" value="FAD/NAD-bd_sf"/>
</dbReference>
<gene>
    <name evidence="3" type="ORF">VTK73DRAFT_1459</name>
</gene>
<evidence type="ECO:0000313" key="4">
    <source>
        <dbReference type="Proteomes" id="UP001586593"/>
    </source>
</evidence>
<comment type="caution">
    <text evidence="3">The sequence shown here is derived from an EMBL/GenBank/DDBJ whole genome shotgun (WGS) entry which is preliminary data.</text>
</comment>
<accession>A0ABR3X922</accession>
<proteinExistence type="predicted"/>
<keyword evidence="4" id="KW-1185">Reference proteome</keyword>
<sequence>MRQTAEGRVISGGHFSGSDPTDDPQGLAAELFGRVKAMFRTERDGVPLPPLELDFYTIGYRPDPKDGHPILGDSGRPGLTLAVMHSGEGPGTRPFFSGTV</sequence>
<protein>
    <recommendedName>
        <fullName evidence="2">FAD dependent oxidoreductase domain-containing protein</fullName>
    </recommendedName>
</protein>
<dbReference type="InterPro" id="IPR006076">
    <property type="entry name" value="FAD-dep_OxRdtase"/>
</dbReference>
<feature type="domain" description="FAD dependent oxidoreductase" evidence="2">
    <location>
        <begin position="1"/>
        <end position="89"/>
    </location>
</feature>
<dbReference type="EMBL" id="JAZHXJ010000136">
    <property type="protein sequence ID" value="KAL1872462.1"/>
    <property type="molecule type" value="Genomic_DNA"/>
</dbReference>
<organism evidence="3 4">
    <name type="scientific">Phialemonium thermophilum</name>
    <dbReference type="NCBI Taxonomy" id="223376"/>
    <lineage>
        <taxon>Eukaryota</taxon>
        <taxon>Fungi</taxon>
        <taxon>Dikarya</taxon>
        <taxon>Ascomycota</taxon>
        <taxon>Pezizomycotina</taxon>
        <taxon>Sordariomycetes</taxon>
        <taxon>Sordariomycetidae</taxon>
        <taxon>Cephalothecales</taxon>
        <taxon>Cephalothecaceae</taxon>
        <taxon>Phialemonium</taxon>
    </lineage>
</organism>
<feature type="region of interest" description="Disordered" evidence="1">
    <location>
        <begin position="1"/>
        <end position="25"/>
    </location>
</feature>
<dbReference type="Proteomes" id="UP001586593">
    <property type="component" value="Unassembled WGS sequence"/>
</dbReference>
<evidence type="ECO:0000259" key="2">
    <source>
        <dbReference type="Pfam" id="PF01266"/>
    </source>
</evidence>
<name>A0ABR3X922_9PEZI</name>
<evidence type="ECO:0000313" key="3">
    <source>
        <dbReference type="EMBL" id="KAL1872462.1"/>
    </source>
</evidence>
<reference evidence="3 4" key="1">
    <citation type="journal article" date="2024" name="Commun. Biol.">
        <title>Comparative genomic analysis of thermophilic fungi reveals convergent evolutionary adaptations and gene losses.</title>
        <authorList>
            <person name="Steindorff A.S."/>
            <person name="Aguilar-Pontes M.V."/>
            <person name="Robinson A.J."/>
            <person name="Andreopoulos B."/>
            <person name="LaButti K."/>
            <person name="Kuo A."/>
            <person name="Mondo S."/>
            <person name="Riley R."/>
            <person name="Otillar R."/>
            <person name="Haridas S."/>
            <person name="Lipzen A."/>
            <person name="Grimwood J."/>
            <person name="Schmutz J."/>
            <person name="Clum A."/>
            <person name="Reid I.D."/>
            <person name="Moisan M.C."/>
            <person name="Butler G."/>
            <person name="Nguyen T.T.M."/>
            <person name="Dewar K."/>
            <person name="Conant G."/>
            <person name="Drula E."/>
            <person name="Henrissat B."/>
            <person name="Hansel C."/>
            <person name="Singer S."/>
            <person name="Hutchinson M.I."/>
            <person name="de Vries R.P."/>
            <person name="Natvig D.O."/>
            <person name="Powell A.J."/>
            <person name="Tsang A."/>
            <person name="Grigoriev I.V."/>
        </authorList>
    </citation>
    <scope>NUCLEOTIDE SEQUENCE [LARGE SCALE GENOMIC DNA]</scope>
    <source>
        <strain evidence="3 4">ATCC 24622</strain>
    </source>
</reference>
<dbReference type="Pfam" id="PF01266">
    <property type="entry name" value="DAO"/>
    <property type="match status" value="1"/>
</dbReference>
<evidence type="ECO:0000256" key="1">
    <source>
        <dbReference type="SAM" id="MobiDB-lite"/>
    </source>
</evidence>
<dbReference type="Gene3D" id="3.30.9.10">
    <property type="entry name" value="D-Amino Acid Oxidase, subunit A, domain 2"/>
    <property type="match status" value="1"/>
</dbReference>